<evidence type="ECO:0000313" key="9">
    <source>
        <dbReference type="EMBL" id="ENN86247.1"/>
    </source>
</evidence>
<dbReference type="InterPro" id="IPR015421">
    <property type="entry name" value="PyrdxlP-dep_Trfase_major"/>
</dbReference>
<gene>
    <name evidence="9" type="ORF">RHSP_82369</name>
</gene>
<evidence type="ECO:0000256" key="5">
    <source>
        <dbReference type="ARBA" id="ARBA00022898"/>
    </source>
</evidence>
<protein>
    <submittedName>
        <fullName evidence="9">Histidinol-phosphate aminotransferase</fullName>
    </submittedName>
</protein>
<dbReference type="InterPro" id="IPR015424">
    <property type="entry name" value="PyrdxlP-dep_Trfase"/>
</dbReference>
<feature type="domain" description="Aminotransferase class I/classII large" evidence="8">
    <location>
        <begin position="74"/>
        <end position="398"/>
    </location>
</feature>
<comment type="pathway">
    <text evidence="6">Amino-acid biosynthesis.</text>
</comment>
<dbReference type="EMBL" id="AQHN01000072">
    <property type="protein sequence ID" value="ENN86247.1"/>
    <property type="molecule type" value="Genomic_DNA"/>
</dbReference>
<dbReference type="InterPro" id="IPR001917">
    <property type="entry name" value="Aminotrans_II_pyridoxalP_BS"/>
</dbReference>
<comment type="cofactor">
    <cofactor evidence="1 7">
        <name>pyridoxal 5'-phosphate</name>
        <dbReference type="ChEBI" id="CHEBI:597326"/>
    </cofactor>
</comment>
<keyword evidence="4 9" id="KW-0808">Transferase</keyword>
<evidence type="ECO:0000313" key="10">
    <source>
        <dbReference type="Proteomes" id="UP000012429"/>
    </source>
</evidence>
<sequence>MPAAGAVRKQSFPPLQLPAKGLFCRTSQLNSGNRASMSAFSRFTPLISALPSTVPFVGPEALERQRGLTVKARIGANENGFGPAPSVIAAMRERAGDIWMYNDPENFELKQALAAHLGIQPANIAVGEGIDSLLGLIARMIIEPGTPVVTSLGGYPTFNFHVAGFGGRLVTVPYVDDRENLDGLLEAVKRENAPLVYFANPDNPMGSWWDAEKVVAFARALPENCLLILDEAYSETGPDSSLPDISALIDLPNVLRTRTFSKAYGLAGARVGYAIGAPETVLTFDKIRNHFGMNRLATAAALAALKDQAYLAEVVGKIQAAREAIGTIARDNGLLPLASATNFVAIDCGRDGVHARAIVDGLIQHGVFIRMPGVAPLNRCIRVSVGPKQDLDLFAEALPQVLKAIG</sequence>
<dbReference type="STRING" id="363754.RHSP_82369"/>
<dbReference type="PATRIC" id="fig|363754.4.peg.4220"/>
<organism evidence="9 10">
    <name type="scientific">Rhizobium freirei PRF 81</name>
    <dbReference type="NCBI Taxonomy" id="363754"/>
    <lineage>
        <taxon>Bacteria</taxon>
        <taxon>Pseudomonadati</taxon>
        <taxon>Pseudomonadota</taxon>
        <taxon>Alphaproteobacteria</taxon>
        <taxon>Hyphomicrobiales</taxon>
        <taxon>Rhizobiaceae</taxon>
        <taxon>Rhizobium/Agrobacterium group</taxon>
        <taxon>Rhizobium</taxon>
    </lineage>
</organism>
<keyword evidence="5 7" id="KW-0663">Pyridoxal phosphate</keyword>
<dbReference type="Gene3D" id="3.40.640.10">
    <property type="entry name" value="Type I PLP-dependent aspartate aminotransferase-like (Major domain)"/>
    <property type="match status" value="1"/>
</dbReference>
<dbReference type="SUPFAM" id="SSF53383">
    <property type="entry name" value="PLP-dependent transferases"/>
    <property type="match status" value="1"/>
</dbReference>
<dbReference type="GO" id="GO:0030170">
    <property type="term" value="F:pyridoxal phosphate binding"/>
    <property type="evidence" value="ECO:0007669"/>
    <property type="project" value="InterPro"/>
</dbReference>
<evidence type="ECO:0000256" key="7">
    <source>
        <dbReference type="RuleBase" id="RU003693"/>
    </source>
</evidence>
<keyword evidence="3 9" id="KW-0032">Aminotransferase</keyword>
<evidence type="ECO:0000256" key="1">
    <source>
        <dbReference type="ARBA" id="ARBA00001933"/>
    </source>
</evidence>
<comment type="caution">
    <text evidence="9">The sequence shown here is derived from an EMBL/GenBank/DDBJ whole genome shotgun (WGS) entry which is preliminary data.</text>
</comment>
<dbReference type="Gene3D" id="3.90.1150.10">
    <property type="entry name" value="Aspartate Aminotransferase, domain 1"/>
    <property type="match status" value="1"/>
</dbReference>
<proteinExistence type="inferred from homology"/>
<dbReference type="GO" id="GO:0008483">
    <property type="term" value="F:transaminase activity"/>
    <property type="evidence" value="ECO:0007669"/>
    <property type="project" value="UniProtKB-KW"/>
</dbReference>
<dbReference type="AlphaFoldDB" id="N6V5D5"/>
<dbReference type="CDD" id="cd00609">
    <property type="entry name" value="AAT_like"/>
    <property type="match status" value="1"/>
</dbReference>
<evidence type="ECO:0000259" key="8">
    <source>
        <dbReference type="Pfam" id="PF00155"/>
    </source>
</evidence>
<evidence type="ECO:0000256" key="2">
    <source>
        <dbReference type="ARBA" id="ARBA00007970"/>
    </source>
</evidence>
<dbReference type="InterPro" id="IPR015422">
    <property type="entry name" value="PyrdxlP-dep_Trfase_small"/>
</dbReference>
<keyword evidence="10" id="KW-1185">Reference proteome</keyword>
<reference evidence="9 10" key="1">
    <citation type="journal article" date="2012" name="BMC Genomics">
        <title>Genomic basis of broad host range and environmental adaptability of Rhizobium tropici CIAT 899 and Rhizobium sp. PRF 81 which are used in inoculants for common bean (Phaseolus vulgaris L.).</title>
        <authorList>
            <person name="Ormeno-Orrillo E."/>
            <person name="Menna P."/>
            <person name="Almeida L.G."/>
            <person name="Ollero F.J."/>
            <person name="Nicolas M.F."/>
            <person name="Pains Rodrigues E."/>
            <person name="Shigueyoshi Nakatani A."/>
            <person name="Silva Batista J.S."/>
            <person name="Oliveira Chueire L.M."/>
            <person name="Souza R.C."/>
            <person name="Ribeiro Vasconcelos A.T."/>
            <person name="Megias M."/>
            <person name="Hungria M."/>
            <person name="Martinez-Romero E."/>
        </authorList>
    </citation>
    <scope>NUCLEOTIDE SEQUENCE [LARGE SCALE GENOMIC DNA]</scope>
    <source>
        <strain evidence="9 10">PRF 81</strain>
    </source>
</reference>
<evidence type="ECO:0000256" key="3">
    <source>
        <dbReference type="ARBA" id="ARBA00022576"/>
    </source>
</evidence>
<dbReference type="Proteomes" id="UP000012429">
    <property type="component" value="Unassembled WGS sequence"/>
</dbReference>
<accession>N6V5D5</accession>
<dbReference type="Pfam" id="PF00155">
    <property type="entry name" value="Aminotran_1_2"/>
    <property type="match status" value="1"/>
</dbReference>
<dbReference type="InterPro" id="IPR004839">
    <property type="entry name" value="Aminotransferase_I/II_large"/>
</dbReference>
<dbReference type="NCBIfam" id="NF006014">
    <property type="entry name" value="PRK08153.1"/>
    <property type="match status" value="1"/>
</dbReference>
<comment type="similarity">
    <text evidence="2">Belongs to the class-II pyridoxal-phosphate-dependent aminotransferase family. Histidinol-phosphate aminotransferase subfamily.</text>
</comment>
<dbReference type="PROSITE" id="PS00599">
    <property type="entry name" value="AA_TRANSFER_CLASS_2"/>
    <property type="match status" value="1"/>
</dbReference>
<name>N6V5D5_9HYPH</name>
<dbReference type="PANTHER" id="PTHR43643">
    <property type="entry name" value="HISTIDINOL-PHOSPHATE AMINOTRANSFERASE 2"/>
    <property type="match status" value="1"/>
</dbReference>
<evidence type="ECO:0000256" key="4">
    <source>
        <dbReference type="ARBA" id="ARBA00022679"/>
    </source>
</evidence>
<evidence type="ECO:0000256" key="6">
    <source>
        <dbReference type="ARBA" id="ARBA00029440"/>
    </source>
</evidence>
<dbReference type="PANTHER" id="PTHR43643:SF3">
    <property type="entry name" value="HISTIDINOL-PHOSPHATE AMINOTRANSFERASE"/>
    <property type="match status" value="1"/>
</dbReference>
<dbReference type="InterPro" id="IPR050106">
    <property type="entry name" value="HistidinolP_aminotransfase"/>
</dbReference>